<dbReference type="Proteomes" id="UP001238603">
    <property type="component" value="Unassembled WGS sequence"/>
</dbReference>
<evidence type="ECO:0000259" key="4">
    <source>
        <dbReference type="PROSITE" id="PS50111"/>
    </source>
</evidence>
<keyword evidence="3" id="KW-0472">Membrane</keyword>
<dbReference type="EMBL" id="JASVDS010000001">
    <property type="protein sequence ID" value="MDL5030683.1"/>
    <property type="molecule type" value="Genomic_DNA"/>
</dbReference>
<keyword evidence="3" id="KW-0812">Transmembrane</keyword>
<feature type="transmembrane region" description="Helical" evidence="3">
    <location>
        <begin position="171"/>
        <end position="189"/>
    </location>
</feature>
<dbReference type="Pfam" id="PF00015">
    <property type="entry name" value="MCPsignal"/>
    <property type="match status" value="1"/>
</dbReference>
<dbReference type="SMART" id="SM00283">
    <property type="entry name" value="MA"/>
    <property type="match status" value="1"/>
</dbReference>
<dbReference type="InterPro" id="IPR004089">
    <property type="entry name" value="MCPsignal_dom"/>
</dbReference>
<protein>
    <submittedName>
        <fullName evidence="6">Methyl-accepting chemotaxis protein</fullName>
    </submittedName>
</protein>
<evidence type="ECO:0000313" key="7">
    <source>
        <dbReference type="Proteomes" id="UP001238603"/>
    </source>
</evidence>
<dbReference type="SUPFAM" id="SSF55785">
    <property type="entry name" value="PYP-like sensor domain (PAS domain)"/>
    <property type="match status" value="1"/>
</dbReference>
<dbReference type="PROSITE" id="PS50112">
    <property type="entry name" value="PAS"/>
    <property type="match status" value="1"/>
</dbReference>
<dbReference type="NCBIfam" id="TIGR00229">
    <property type="entry name" value="sensory_box"/>
    <property type="match status" value="1"/>
</dbReference>
<reference evidence="6 7" key="1">
    <citation type="submission" date="2023-06" db="EMBL/GenBank/DDBJ databases">
        <title>Pelomonas sp. APW6 16S ribosomal RNA gene genome sequencing and assembly.</title>
        <authorList>
            <person name="Woo H."/>
        </authorList>
    </citation>
    <scope>NUCLEOTIDE SEQUENCE [LARGE SCALE GENOMIC DNA]</scope>
    <source>
        <strain evidence="6 7">APW6</strain>
    </source>
</reference>
<dbReference type="CDD" id="cd11386">
    <property type="entry name" value="MCP_signal"/>
    <property type="match status" value="1"/>
</dbReference>
<dbReference type="PANTHER" id="PTHR43531">
    <property type="entry name" value="PROTEIN ICFG"/>
    <property type="match status" value="1"/>
</dbReference>
<dbReference type="InterPro" id="IPR001610">
    <property type="entry name" value="PAC"/>
</dbReference>
<evidence type="ECO:0000256" key="1">
    <source>
        <dbReference type="ARBA" id="ARBA00029447"/>
    </source>
</evidence>
<dbReference type="Gene3D" id="3.30.450.20">
    <property type="entry name" value="PAS domain"/>
    <property type="match status" value="1"/>
</dbReference>
<dbReference type="PROSITE" id="PS50111">
    <property type="entry name" value="CHEMOTAXIS_TRANSDUC_2"/>
    <property type="match status" value="1"/>
</dbReference>
<sequence>MRVNEPVTRQEHLFKDDLLVSTTDTTGRITHCNAAFSRVSGYDYEELIGQPHNLVRHPDMPEEAFRDMWATIGRGRPWTGIVKNRRKNGDHYWVRANVTPVLERGKPVGYMSVREAPTRAEVTQAEQLYARIVAQRGQASPGFKLHAGRVRQMGLRDLPARLHRLNVTQRLMAGLVAIGLGCATIAWLLPGLGGWGPSGVAVLGSIWLVMWFQFDIQRRLDAAEEAANNIASCNLIEPVPHVHPHPLSAITRALGQIQINLRAVVGDARDEVQGTVTTAQELARAGQHLSQRTEVQSSAVQRSAAAMDEMASAVRQTAQTASVVAGQSTSAAAAAQHSGQAVGRVNETFTAIETSSKRIGDIVQVIEGIAFQTNILALNAAVEAARAGESGRGFAVVASEVRALAQRSAGAAKEVRQVILGSVEQVGVSAREMDEANATIRRTVEEVDRVGTMMSEIQRATTEQSVGIADVNTAVADLERMTQENAAMVEETAAAVDALHQRSETLKRALNVFRL</sequence>
<dbReference type="InterPro" id="IPR035965">
    <property type="entry name" value="PAS-like_dom_sf"/>
</dbReference>
<dbReference type="InterPro" id="IPR013655">
    <property type="entry name" value="PAS_fold_3"/>
</dbReference>
<dbReference type="RefSeq" id="WP_285980815.1">
    <property type="nucleotide sequence ID" value="NZ_JASVDS010000001.1"/>
</dbReference>
<feature type="transmembrane region" description="Helical" evidence="3">
    <location>
        <begin position="195"/>
        <end position="214"/>
    </location>
</feature>
<evidence type="ECO:0000256" key="2">
    <source>
        <dbReference type="PROSITE-ProRule" id="PRU00284"/>
    </source>
</evidence>
<gene>
    <name evidence="6" type="ORF">QRD43_02090</name>
</gene>
<evidence type="ECO:0000256" key="3">
    <source>
        <dbReference type="SAM" id="Phobius"/>
    </source>
</evidence>
<evidence type="ECO:0000313" key="6">
    <source>
        <dbReference type="EMBL" id="MDL5030683.1"/>
    </source>
</evidence>
<dbReference type="Gene3D" id="1.10.287.950">
    <property type="entry name" value="Methyl-accepting chemotaxis protein"/>
    <property type="match status" value="1"/>
</dbReference>
<organism evidence="6 7">
    <name type="scientific">Roseateles subflavus</name>
    <dbReference type="NCBI Taxonomy" id="3053353"/>
    <lineage>
        <taxon>Bacteria</taxon>
        <taxon>Pseudomonadati</taxon>
        <taxon>Pseudomonadota</taxon>
        <taxon>Betaproteobacteria</taxon>
        <taxon>Burkholderiales</taxon>
        <taxon>Sphaerotilaceae</taxon>
        <taxon>Roseateles</taxon>
    </lineage>
</organism>
<comment type="caution">
    <text evidence="6">The sequence shown here is derived from an EMBL/GenBank/DDBJ whole genome shotgun (WGS) entry which is preliminary data.</text>
</comment>
<dbReference type="InterPro" id="IPR000014">
    <property type="entry name" value="PAS"/>
</dbReference>
<keyword evidence="7" id="KW-1185">Reference proteome</keyword>
<dbReference type="InterPro" id="IPR051310">
    <property type="entry name" value="MCP_chemotaxis"/>
</dbReference>
<evidence type="ECO:0000259" key="5">
    <source>
        <dbReference type="PROSITE" id="PS50112"/>
    </source>
</evidence>
<dbReference type="SUPFAM" id="SSF58104">
    <property type="entry name" value="Methyl-accepting chemotaxis protein (MCP) signaling domain"/>
    <property type="match status" value="1"/>
</dbReference>
<keyword evidence="3" id="KW-1133">Transmembrane helix</keyword>
<dbReference type="SMART" id="SM00086">
    <property type="entry name" value="PAC"/>
    <property type="match status" value="1"/>
</dbReference>
<keyword evidence="2" id="KW-0807">Transducer</keyword>
<feature type="domain" description="PAS" evidence="5">
    <location>
        <begin position="24"/>
        <end position="59"/>
    </location>
</feature>
<name>A0ABT7LCT8_9BURK</name>
<dbReference type="InterPro" id="IPR004090">
    <property type="entry name" value="Chemotax_Me-accpt_rcpt"/>
</dbReference>
<dbReference type="CDD" id="cd00130">
    <property type="entry name" value="PAS"/>
    <property type="match status" value="1"/>
</dbReference>
<proteinExistence type="inferred from homology"/>
<dbReference type="PRINTS" id="PR00260">
    <property type="entry name" value="CHEMTRNSDUCR"/>
</dbReference>
<comment type="similarity">
    <text evidence="1">Belongs to the methyl-accepting chemotaxis (MCP) protein family.</text>
</comment>
<feature type="domain" description="Methyl-accepting transducer" evidence="4">
    <location>
        <begin position="271"/>
        <end position="500"/>
    </location>
</feature>
<dbReference type="PANTHER" id="PTHR43531:SF7">
    <property type="entry name" value="AEROTAXIS RECEPTOR"/>
    <property type="match status" value="1"/>
</dbReference>
<dbReference type="Pfam" id="PF08447">
    <property type="entry name" value="PAS_3"/>
    <property type="match status" value="1"/>
</dbReference>
<accession>A0ABT7LCT8</accession>